<organism evidence="1 2">
    <name type="scientific">Streptomyces microflavus</name>
    <name type="common">Streptomyces lipmanii</name>
    <dbReference type="NCBI Taxonomy" id="1919"/>
    <lineage>
        <taxon>Bacteria</taxon>
        <taxon>Bacillati</taxon>
        <taxon>Actinomycetota</taxon>
        <taxon>Actinomycetes</taxon>
        <taxon>Kitasatosporales</taxon>
        <taxon>Streptomycetaceae</taxon>
        <taxon>Streptomyces</taxon>
    </lineage>
</organism>
<evidence type="ECO:0008006" key="3">
    <source>
        <dbReference type="Google" id="ProtNLM"/>
    </source>
</evidence>
<comment type="caution">
    <text evidence="1">The sequence shown here is derived from an EMBL/GenBank/DDBJ whole genome shotgun (WGS) entry which is preliminary data.</text>
</comment>
<protein>
    <recommendedName>
        <fullName evidence="3">Two-component sensor histidine kinase</fullName>
    </recommendedName>
</protein>
<accession>A0A7J0CXC0</accession>
<name>A0A7J0CXC0_STRMI</name>
<dbReference type="AlphaFoldDB" id="A0A7J0CXC0"/>
<evidence type="ECO:0000313" key="2">
    <source>
        <dbReference type="Proteomes" id="UP000498740"/>
    </source>
</evidence>
<gene>
    <name evidence="1" type="ORF">Smic_56290</name>
</gene>
<dbReference type="Proteomes" id="UP000498740">
    <property type="component" value="Unassembled WGS sequence"/>
</dbReference>
<reference evidence="1 2" key="1">
    <citation type="submission" date="2020-05" db="EMBL/GenBank/DDBJ databases">
        <title>Whole genome shotgun sequence of Streptomyces microflavus NBRC 13062.</title>
        <authorList>
            <person name="Komaki H."/>
            <person name="Tamura T."/>
        </authorList>
    </citation>
    <scope>NUCLEOTIDE SEQUENCE [LARGE SCALE GENOMIC DNA]</scope>
    <source>
        <strain evidence="1 2">NBRC 13062</strain>
    </source>
</reference>
<sequence length="57" mass="5717">MRERTMMLGGDLATGPLPDGGWEVTAILPVTFPAATTAAATATKATATPTATTEDAP</sequence>
<dbReference type="EMBL" id="BLWD01000001">
    <property type="protein sequence ID" value="GFN07073.1"/>
    <property type="molecule type" value="Genomic_DNA"/>
</dbReference>
<proteinExistence type="predicted"/>
<evidence type="ECO:0000313" key="1">
    <source>
        <dbReference type="EMBL" id="GFN07073.1"/>
    </source>
</evidence>